<sequence>MVYGGKPSAGCLNCKRRKIKASQSHPSGKTSQDLLFPSTSNRQYQTQITQNRVEGKKTKHTKSNPPNASAGKSPLPIEGTKSQQLAGRPLSPLLLLELSPSTSEDVAVCKFFDSFTFIPRHPDTVRGYMECLPSLYTATLDGSLLHQAVASVSLAIAGAAPGNFRDRILAQTRFGEALQATNRAIKDQEESIKDETLLAVLLMGLYERITSIAEVSALSGSHDNGAFALVKHRGKKRNTRSAAAIALFNAVHAQMVEHALEESVPVGSNLAEFTALASGVPQTMASRLNTISTALAFLRDNARTVLGEHALRDRIPSLLGDAFATNQQLTNWAQSVPLDWPATAGFLDTPADVPRERFVYCGRIDVYYDLFVATTWNFYRAIRIQVLKIALDCFDAMCIPSHGPFASQRQTIIEDLQGLVDDICGSIPFHLGTKMIPGYLDNPSVEFPYITTKATSVHRRAAAASGGWVLVEPYSEPLIVAVEATCTRDGQREWLLTQLSRVADLYNFAPILAVMRKKVRPSSNTVYSETSLDKLLDKRSCGKHATSDTFHGA</sequence>
<name>A0A8H3INV3_9LECA</name>
<evidence type="ECO:0000313" key="3">
    <source>
        <dbReference type="Proteomes" id="UP000664521"/>
    </source>
</evidence>
<dbReference type="InterPro" id="IPR053175">
    <property type="entry name" value="DHMBA_Reg_Transcription_Factor"/>
</dbReference>
<dbReference type="AlphaFoldDB" id="A0A8H3INV3"/>
<comment type="caution">
    <text evidence="2">The sequence shown here is derived from an EMBL/GenBank/DDBJ whole genome shotgun (WGS) entry which is preliminary data.</text>
</comment>
<dbReference type="EMBL" id="CAJPDS010000026">
    <property type="protein sequence ID" value="CAF9920529.1"/>
    <property type="molecule type" value="Genomic_DNA"/>
</dbReference>
<proteinExistence type="predicted"/>
<feature type="compositionally biased region" description="Polar residues" evidence="1">
    <location>
        <begin position="21"/>
        <end position="52"/>
    </location>
</feature>
<reference evidence="2" key="1">
    <citation type="submission" date="2021-03" db="EMBL/GenBank/DDBJ databases">
        <authorList>
            <person name="Tagirdzhanova G."/>
        </authorList>
    </citation>
    <scope>NUCLEOTIDE SEQUENCE</scope>
</reference>
<dbReference type="OrthoDB" id="2991872at2759"/>
<gene>
    <name evidence="2" type="ORF">HETSPECPRED_004269</name>
</gene>
<protein>
    <submittedName>
        <fullName evidence="2">Uncharacterized protein</fullName>
    </submittedName>
</protein>
<dbReference type="Proteomes" id="UP000664521">
    <property type="component" value="Unassembled WGS sequence"/>
</dbReference>
<dbReference type="PANTHER" id="PTHR38791:SF13">
    <property type="entry name" value="ZN(2)-C6 FUNGAL-TYPE DOMAIN-CONTAINING PROTEIN"/>
    <property type="match status" value="1"/>
</dbReference>
<accession>A0A8H3INV3</accession>
<evidence type="ECO:0000313" key="2">
    <source>
        <dbReference type="EMBL" id="CAF9920529.1"/>
    </source>
</evidence>
<keyword evidence="3" id="KW-1185">Reference proteome</keyword>
<dbReference type="PANTHER" id="PTHR38791">
    <property type="entry name" value="ZN(II)2CYS6 TRANSCRIPTION FACTOR (EUROFUNG)-RELATED-RELATED"/>
    <property type="match status" value="1"/>
</dbReference>
<evidence type="ECO:0000256" key="1">
    <source>
        <dbReference type="SAM" id="MobiDB-lite"/>
    </source>
</evidence>
<organism evidence="2 3">
    <name type="scientific">Heterodermia speciosa</name>
    <dbReference type="NCBI Taxonomy" id="116794"/>
    <lineage>
        <taxon>Eukaryota</taxon>
        <taxon>Fungi</taxon>
        <taxon>Dikarya</taxon>
        <taxon>Ascomycota</taxon>
        <taxon>Pezizomycotina</taxon>
        <taxon>Lecanoromycetes</taxon>
        <taxon>OSLEUM clade</taxon>
        <taxon>Lecanoromycetidae</taxon>
        <taxon>Caliciales</taxon>
        <taxon>Physciaceae</taxon>
        <taxon>Heterodermia</taxon>
    </lineage>
</organism>
<feature type="region of interest" description="Disordered" evidence="1">
    <location>
        <begin position="18"/>
        <end position="83"/>
    </location>
</feature>